<sequence length="66" mass="7457">MDGVLRGTCIHRTAPHVLQVRTYTHTYTHTRIHTRYPTRTTQPGAKPEPTNSRLASSGYPPTQQLT</sequence>
<name>A0A2T2NJJ5_CORCC</name>
<keyword evidence="3" id="KW-1185">Reference proteome</keyword>
<dbReference type="EMBL" id="KZ678137">
    <property type="protein sequence ID" value="PSN65570.1"/>
    <property type="molecule type" value="Genomic_DNA"/>
</dbReference>
<evidence type="ECO:0000313" key="2">
    <source>
        <dbReference type="EMBL" id="PSN65570.1"/>
    </source>
</evidence>
<proteinExistence type="predicted"/>
<protein>
    <submittedName>
        <fullName evidence="2">Uncharacterized protein</fullName>
    </submittedName>
</protein>
<organism evidence="2 3">
    <name type="scientific">Corynespora cassiicola Philippines</name>
    <dbReference type="NCBI Taxonomy" id="1448308"/>
    <lineage>
        <taxon>Eukaryota</taxon>
        <taxon>Fungi</taxon>
        <taxon>Dikarya</taxon>
        <taxon>Ascomycota</taxon>
        <taxon>Pezizomycotina</taxon>
        <taxon>Dothideomycetes</taxon>
        <taxon>Pleosporomycetidae</taxon>
        <taxon>Pleosporales</taxon>
        <taxon>Corynesporascaceae</taxon>
        <taxon>Corynespora</taxon>
    </lineage>
</organism>
<feature type="compositionally biased region" description="Polar residues" evidence="1">
    <location>
        <begin position="49"/>
        <end position="66"/>
    </location>
</feature>
<accession>A0A2T2NJJ5</accession>
<evidence type="ECO:0000256" key="1">
    <source>
        <dbReference type="SAM" id="MobiDB-lite"/>
    </source>
</evidence>
<dbReference type="AlphaFoldDB" id="A0A2T2NJJ5"/>
<feature type="region of interest" description="Disordered" evidence="1">
    <location>
        <begin position="29"/>
        <end position="66"/>
    </location>
</feature>
<evidence type="ECO:0000313" key="3">
    <source>
        <dbReference type="Proteomes" id="UP000240883"/>
    </source>
</evidence>
<reference evidence="2 3" key="1">
    <citation type="journal article" date="2018" name="Front. Microbiol.">
        <title>Genome-Wide Analysis of Corynespora cassiicola Leaf Fall Disease Putative Effectors.</title>
        <authorList>
            <person name="Lopez D."/>
            <person name="Ribeiro S."/>
            <person name="Label P."/>
            <person name="Fumanal B."/>
            <person name="Venisse J.S."/>
            <person name="Kohler A."/>
            <person name="de Oliveira R.R."/>
            <person name="Labutti K."/>
            <person name="Lipzen A."/>
            <person name="Lail K."/>
            <person name="Bauer D."/>
            <person name="Ohm R.A."/>
            <person name="Barry K.W."/>
            <person name="Spatafora J."/>
            <person name="Grigoriev I.V."/>
            <person name="Martin F.M."/>
            <person name="Pujade-Renaud V."/>
        </authorList>
    </citation>
    <scope>NUCLEOTIDE SEQUENCE [LARGE SCALE GENOMIC DNA]</scope>
    <source>
        <strain evidence="2 3">Philippines</strain>
    </source>
</reference>
<gene>
    <name evidence="2" type="ORF">BS50DRAFT_575541</name>
</gene>
<dbReference type="Proteomes" id="UP000240883">
    <property type="component" value="Unassembled WGS sequence"/>
</dbReference>